<dbReference type="EMBL" id="JADIMU010000068">
    <property type="protein sequence ID" value="MBO8444046.1"/>
    <property type="molecule type" value="Genomic_DNA"/>
</dbReference>
<dbReference type="Pfam" id="PF05598">
    <property type="entry name" value="DUF772"/>
    <property type="match status" value="1"/>
</dbReference>
<protein>
    <submittedName>
        <fullName evidence="2">Transposase</fullName>
    </submittedName>
</protein>
<gene>
    <name evidence="2" type="ORF">IAC42_09890</name>
</gene>
<name>A0A9D9HA79_9SPIR</name>
<accession>A0A9D9HA79</accession>
<evidence type="ECO:0000259" key="1">
    <source>
        <dbReference type="Pfam" id="PF05598"/>
    </source>
</evidence>
<organism evidence="2 3">
    <name type="scientific">Candidatus Aphodenecus pullistercoris</name>
    <dbReference type="NCBI Taxonomy" id="2840669"/>
    <lineage>
        <taxon>Bacteria</taxon>
        <taxon>Pseudomonadati</taxon>
        <taxon>Spirochaetota</taxon>
        <taxon>Spirochaetia</taxon>
        <taxon>Spirochaetales</taxon>
        <taxon>Candidatus Aphodenecus</taxon>
    </lineage>
</organism>
<dbReference type="InterPro" id="IPR008490">
    <property type="entry name" value="Transposase_InsH_N"/>
</dbReference>
<dbReference type="AlphaFoldDB" id="A0A9D9HA79"/>
<comment type="caution">
    <text evidence="2">The sequence shown here is derived from an EMBL/GenBank/DDBJ whole genome shotgun (WGS) entry which is preliminary data.</text>
</comment>
<sequence>MKTTIYGGAGQLHLFTNDDFKGCFFRDPPPDETDYMSHVASIWALLDREQRARLSYEAATGRPGNGLGTVFKIVIARFHFGYRTWRQTLTAVGNNCVLMEYLGLDRMMAESTFSNLRKEVVDPKIVFKQMKGQLQICFAG</sequence>
<feature type="domain" description="Transposase InsH N-terminal" evidence="1">
    <location>
        <begin position="42"/>
        <end position="118"/>
    </location>
</feature>
<evidence type="ECO:0000313" key="3">
    <source>
        <dbReference type="Proteomes" id="UP000823633"/>
    </source>
</evidence>
<proteinExistence type="predicted"/>
<reference evidence="2" key="2">
    <citation type="journal article" date="2021" name="PeerJ">
        <title>Extensive microbial diversity within the chicken gut microbiome revealed by metagenomics and culture.</title>
        <authorList>
            <person name="Gilroy R."/>
            <person name="Ravi A."/>
            <person name="Getino M."/>
            <person name="Pursley I."/>
            <person name="Horton D.L."/>
            <person name="Alikhan N.F."/>
            <person name="Baker D."/>
            <person name="Gharbi K."/>
            <person name="Hall N."/>
            <person name="Watson M."/>
            <person name="Adriaenssens E.M."/>
            <person name="Foster-Nyarko E."/>
            <person name="Jarju S."/>
            <person name="Secka A."/>
            <person name="Antonio M."/>
            <person name="Oren A."/>
            <person name="Chaudhuri R.R."/>
            <person name="La Ragione R."/>
            <person name="Hildebrand F."/>
            <person name="Pallen M.J."/>
        </authorList>
    </citation>
    <scope>NUCLEOTIDE SEQUENCE</scope>
    <source>
        <strain evidence="2">11167</strain>
    </source>
</reference>
<evidence type="ECO:0000313" key="2">
    <source>
        <dbReference type="EMBL" id="MBO8444046.1"/>
    </source>
</evidence>
<dbReference type="Proteomes" id="UP000823633">
    <property type="component" value="Unassembled WGS sequence"/>
</dbReference>
<reference evidence="2" key="1">
    <citation type="submission" date="2020-10" db="EMBL/GenBank/DDBJ databases">
        <authorList>
            <person name="Gilroy R."/>
        </authorList>
    </citation>
    <scope>NUCLEOTIDE SEQUENCE</scope>
    <source>
        <strain evidence="2">11167</strain>
    </source>
</reference>